<evidence type="ECO:0000256" key="1">
    <source>
        <dbReference type="SAM" id="MobiDB-lite"/>
    </source>
</evidence>
<feature type="region of interest" description="Disordered" evidence="1">
    <location>
        <begin position="1"/>
        <end position="22"/>
    </location>
</feature>
<feature type="region of interest" description="Disordered" evidence="1">
    <location>
        <begin position="34"/>
        <end position="58"/>
    </location>
</feature>
<dbReference type="Proteomes" id="UP001209878">
    <property type="component" value="Unassembled WGS sequence"/>
</dbReference>
<evidence type="ECO:0000313" key="3">
    <source>
        <dbReference type="Proteomes" id="UP001209878"/>
    </source>
</evidence>
<organism evidence="2 3">
    <name type="scientific">Ridgeia piscesae</name>
    <name type="common">Tubeworm</name>
    <dbReference type="NCBI Taxonomy" id="27915"/>
    <lineage>
        <taxon>Eukaryota</taxon>
        <taxon>Metazoa</taxon>
        <taxon>Spiralia</taxon>
        <taxon>Lophotrochozoa</taxon>
        <taxon>Annelida</taxon>
        <taxon>Polychaeta</taxon>
        <taxon>Sedentaria</taxon>
        <taxon>Canalipalpata</taxon>
        <taxon>Sabellida</taxon>
        <taxon>Siboglinidae</taxon>
        <taxon>Ridgeia</taxon>
    </lineage>
</organism>
<name>A0AAD9NSF1_RIDPI</name>
<feature type="compositionally biased region" description="Acidic residues" evidence="1">
    <location>
        <begin position="46"/>
        <end position="58"/>
    </location>
</feature>
<dbReference type="EMBL" id="JAODUO010000412">
    <property type="protein sequence ID" value="KAK2181072.1"/>
    <property type="molecule type" value="Genomic_DNA"/>
</dbReference>
<comment type="caution">
    <text evidence="2">The sequence shown here is derived from an EMBL/GenBank/DDBJ whole genome shotgun (WGS) entry which is preliminary data.</text>
</comment>
<evidence type="ECO:0000313" key="2">
    <source>
        <dbReference type="EMBL" id="KAK2181072.1"/>
    </source>
</evidence>
<protein>
    <submittedName>
        <fullName evidence="2">Uncharacterized protein</fullName>
    </submittedName>
</protein>
<dbReference type="AlphaFoldDB" id="A0AAD9NSF1"/>
<reference evidence="2" key="1">
    <citation type="journal article" date="2023" name="Mol. Biol. Evol.">
        <title>Third-Generation Sequencing Reveals the Adaptive Role of the Epigenome in Three Deep-Sea Polychaetes.</title>
        <authorList>
            <person name="Perez M."/>
            <person name="Aroh O."/>
            <person name="Sun Y."/>
            <person name="Lan Y."/>
            <person name="Juniper S.K."/>
            <person name="Young C.R."/>
            <person name="Angers B."/>
            <person name="Qian P.Y."/>
        </authorList>
    </citation>
    <scope>NUCLEOTIDE SEQUENCE</scope>
    <source>
        <strain evidence="2">R07B-5</strain>
    </source>
</reference>
<proteinExistence type="predicted"/>
<gene>
    <name evidence="2" type="ORF">NP493_413g01042</name>
</gene>
<keyword evidence="3" id="KW-1185">Reference proteome</keyword>
<sequence>MDTGEGILDSPREYTTDGEVSVLDLTEMEGVSLDDLADMEGVPLSDPEDEGADEEGIYYDEEEDVYWMDVVMDMTSDDERFGFSVMGGVEEGFLPRVDEISIGRSCY</sequence>
<accession>A0AAD9NSF1</accession>